<dbReference type="Proteomes" id="UP000283634">
    <property type="component" value="Unassembled WGS sequence"/>
</dbReference>
<gene>
    <name evidence="2" type="ORF">TraAM80_08351</name>
</gene>
<feature type="transmembrane region" description="Helical" evidence="1">
    <location>
        <begin position="75"/>
        <end position="93"/>
    </location>
</feature>
<evidence type="ECO:0000313" key="3">
    <source>
        <dbReference type="Proteomes" id="UP000283634"/>
    </source>
</evidence>
<feature type="transmembrane region" description="Helical" evidence="1">
    <location>
        <begin position="105"/>
        <end position="126"/>
    </location>
</feature>
<protein>
    <submittedName>
        <fullName evidence="2">Uncharacterized protein</fullName>
    </submittedName>
</protein>
<dbReference type="EMBL" id="MKGL01000404">
    <property type="protein sequence ID" value="RNE99188.1"/>
    <property type="molecule type" value="Genomic_DNA"/>
</dbReference>
<accession>A0A422N138</accession>
<comment type="caution">
    <text evidence="2">The sequence shown here is derived from an EMBL/GenBank/DDBJ whole genome shotgun (WGS) entry which is preliminary data.</text>
</comment>
<sequence length="191" mass="21652">VLVRNLADRAAHNLAGAAHTQLDTARNLAEAGHIEAEAETEAGHTQLDTARNLAEAGHIEAEAETEAGHTQLDTAVTWLRLAILWLRLAILWLRLAILWLRLAILWLRLAISSFILIVWVTVTLSFRRHPFFHFLQCRKNFKDKTSKPKQPHHTTTHMKGTLAFLASFAVFLFSTPHTCMPRKNQSIRNQN</sequence>
<organism evidence="2 3">
    <name type="scientific">Trypanosoma rangeli</name>
    <dbReference type="NCBI Taxonomy" id="5698"/>
    <lineage>
        <taxon>Eukaryota</taxon>
        <taxon>Discoba</taxon>
        <taxon>Euglenozoa</taxon>
        <taxon>Kinetoplastea</taxon>
        <taxon>Metakinetoplastina</taxon>
        <taxon>Trypanosomatida</taxon>
        <taxon>Trypanosomatidae</taxon>
        <taxon>Trypanosoma</taxon>
        <taxon>Herpetosoma</taxon>
    </lineage>
</organism>
<reference evidence="2 3" key="1">
    <citation type="journal article" date="2018" name="BMC Genomics">
        <title>Genomic comparison of Trypanosoma conorhini and Trypanosoma rangeli to Trypanosoma cruzi strains of high and low virulence.</title>
        <authorList>
            <person name="Bradwell K.R."/>
            <person name="Koparde V.N."/>
            <person name="Matveyev A.V."/>
            <person name="Serrano M.G."/>
            <person name="Alves J.M."/>
            <person name="Parikh H."/>
            <person name="Huang B."/>
            <person name="Lee V."/>
            <person name="Espinosa-Alvarez O."/>
            <person name="Ortiz P.A."/>
            <person name="Costa-Martins A.G."/>
            <person name="Teixeira M.M."/>
            <person name="Buck G.A."/>
        </authorList>
    </citation>
    <scope>NUCLEOTIDE SEQUENCE [LARGE SCALE GENOMIC DNA]</scope>
    <source>
        <strain evidence="2 3">AM80</strain>
    </source>
</reference>
<keyword evidence="1" id="KW-0812">Transmembrane</keyword>
<dbReference type="RefSeq" id="XP_029235059.1">
    <property type="nucleotide sequence ID" value="XM_029385103.1"/>
</dbReference>
<name>A0A422N138_TRYRA</name>
<dbReference type="GeneID" id="40332284"/>
<evidence type="ECO:0000313" key="2">
    <source>
        <dbReference type="EMBL" id="RNE99188.1"/>
    </source>
</evidence>
<evidence type="ECO:0000256" key="1">
    <source>
        <dbReference type="SAM" id="Phobius"/>
    </source>
</evidence>
<dbReference type="AlphaFoldDB" id="A0A422N138"/>
<keyword evidence="1" id="KW-0472">Membrane</keyword>
<keyword evidence="3" id="KW-1185">Reference proteome</keyword>
<feature type="non-terminal residue" evidence="2">
    <location>
        <position position="1"/>
    </location>
</feature>
<keyword evidence="1" id="KW-1133">Transmembrane helix</keyword>
<proteinExistence type="predicted"/>